<dbReference type="GO" id="GO:0000428">
    <property type="term" value="C:DNA-directed RNA polymerase complex"/>
    <property type="evidence" value="ECO:0007669"/>
    <property type="project" value="UniProtKB-KW"/>
</dbReference>
<keyword evidence="3" id="KW-0808">Transferase</keyword>
<keyword evidence="2" id="KW-0240">DNA-directed RNA polymerase</keyword>
<dbReference type="Proteomes" id="UP000507222">
    <property type="component" value="Unassembled WGS sequence"/>
</dbReference>
<dbReference type="InterPro" id="IPR007644">
    <property type="entry name" value="RNA_pol_bsu_protrusion"/>
</dbReference>
<dbReference type="GO" id="GO:0003677">
    <property type="term" value="F:DNA binding"/>
    <property type="evidence" value="ECO:0007669"/>
    <property type="project" value="InterPro"/>
</dbReference>
<dbReference type="EMBL" id="CAEKDK010000006">
    <property type="protein sequence ID" value="CAB4283413.1"/>
    <property type="molecule type" value="Genomic_DNA"/>
</dbReference>
<keyword evidence="5" id="KW-0804">Transcription</keyword>
<dbReference type="GO" id="GO:0006351">
    <property type="term" value="P:DNA-templated transcription"/>
    <property type="evidence" value="ECO:0007669"/>
    <property type="project" value="InterPro"/>
</dbReference>
<evidence type="ECO:0000256" key="4">
    <source>
        <dbReference type="ARBA" id="ARBA00022695"/>
    </source>
</evidence>
<evidence type="ECO:0000256" key="3">
    <source>
        <dbReference type="ARBA" id="ARBA00022679"/>
    </source>
</evidence>
<dbReference type="SUPFAM" id="SSF64484">
    <property type="entry name" value="beta and beta-prime subunits of DNA dependent RNA-polymerase"/>
    <property type="match status" value="1"/>
</dbReference>
<gene>
    <name evidence="7" type="ORF">CURHAP_LOCUS37917</name>
</gene>
<evidence type="ECO:0000313" key="8">
    <source>
        <dbReference type="Proteomes" id="UP000507222"/>
    </source>
</evidence>
<evidence type="ECO:0000313" key="7">
    <source>
        <dbReference type="EMBL" id="CAB4283413.1"/>
    </source>
</evidence>
<evidence type="ECO:0000256" key="5">
    <source>
        <dbReference type="ARBA" id="ARBA00023163"/>
    </source>
</evidence>
<dbReference type="GO" id="GO:0003899">
    <property type="term" value="F:DNA-directed RNA polymerase activity"/>
    <property type="evidence" value="ECO:0007669"/>
    <property type="project" value="UniProtKB-EC"/>
</dbReference>
<feature type="domain" description="RNA polymerase beta subunit protrusion" evidence="6">
    <location>
        <begin position="55"/>
        <end position="89"/>
    </location>
</feature>
<dbReference type="Pfam" id="PF04563">
    <property type="entry name" value="RNA_pol_Rpb2_1"/>
    <property type="match status" value="1"/>
</dbReference>
<keyword evidence="4" id="KW-0548">Nucleotidyltransferase</keyword>
<dbReference type="EC" id="2.7.7.6" evidence="1"/>
<proteinExistence type="predicted"/>
<name>A0A6J5V5C2_PRUAR</name>
<evidence type="ECO:0000259" key="6">
    <source>
        <dbReference type="Pfam" id="PF04563"/>
    </source>
</evidence>
<sequence>MDGCLGLLGELRERREMIGLWILRNNATKWAFSFLDMLKSLYLHHYVNSPEAYWSKCCNLRGANLNKLISLKEESSEMGGYFIVNGIERGHSRCVKEDHSAVTVKLYYLKSGTQNLDFGYKGKSAFLMWVLSYSMRCIWDSSGDWIAGFSLNLGQGHLLVDEVWGLYFGLKLTVEKGITNLAI</sequence>
<organism evidence="7 8">
    <name type="scientific">Prunus armeniaca</name>
    <name type="common">Apricot</name>
    <name type="synonym">Armeniaca vulgaris</name>
    <dbReference type="NCBI Taxonomy" id="36596"/>
    <lineage>
        <taxon>Eukaryota</taxon>
        <taxon>Viridiplantae</taxon>
        <taxon>Streptophyta</taxon>
        <taxon>Embryophyta</taxon>
        <taxon>Tracheophyta</taxon>
        <taxon>Spermatophyta</taxon>
        <taxon>Magnoliopsida</taxon>
        <taxon>eudicotyledons</taxon>
        <taxon>Gunneridae</taxon>
        <taxon>Pentapetalae</taxon>
        <taxon>rosids</taxon>
        <taxon>fabids</taxon>
        <taxon>Rosales</taxon>
        <taxon>Rosaceae</taxon>
        <taxon>Amygdaloideae</taxon>
        <taxon>Amygdaleae</taxon>
        <taxon>Prunus</taxon>
    </lineage>
</organism>
<accession>A0A6J5V5C2</accession>
<protein>
    <recommendedName>
        <fullName evidence="1">DNA-directed RNA polymerase</fullName>
        <ecNumber evidence="1">2.7.7.6</ecNumber>
    </recommendedName>
</protein>
<evidence type="ECO:0000256" key="1">
    <source>
        <dbReference type="ARBA" id="ARBA00012418"/>
    </source>
</evidence>
<dbReference type="AlphaFoldDB" id="A0A6J5V5C2"/>
<reference evidence="7 8" key="1">
    <citation type="submission" date="2020-05" db="EMBL/GenBank/DDBJ databases">
        <authorList>
            <person name="Campoy J."/>
            <person name="Schneeberger K."/>
            <person name="Spophaly S."/>
        </authorList>
    </citation>
    <scope>NUCLEOTIDE SEQUENCE [LARGE SCALE GENOMIC DNA]</scope>
    <source>
        <strain evidence="7">PruArmRojPasFocal</strain>
    </source>
</reference>
<evidence type="ECO:0000256" key="2">
    <source>
        <dbReference type="ARBA" id="ARBA00022478"/>
    </source>
</evidence>